<dbReference type="GO" id="GO:0006817">
    <property type="term" value="P:phosphate ion transport"/>
    <property type="evidence" value="ECO:0007669"/>
    <property type="project" value="TreeGrafter"/>
</dbReference>
<keyword evidence="3 6" id="KW-1133">Transmembrane helix</keyword>
<evidence type="ECO:0000256" key="3">
    <source>
        <dbReference type="ARBA" id="ARBA00022989"/>
    </source>
</evidence>
<dbReference type="InterPro" id="IPR004342">
    <property type="entry name" value="EXS_C"/>
</dbReference>
<feature type="domain" description="EXS" evidence="7">
    <location>
        <begin position="660"/>
        <end position="865"/>
    </location>
</feature>
<keyword evidence="9" id="KW-1185">Reference proteome</keyword>
<evidence type="ECO:0000256" key="2">
    <source>
        <dbReference type="ARBA" id="ARBA00022692"/>
    </source>
</evidence>
<evidence type="ECO:0000313" key="8">
    <source>
        <dbReference type="EMBL" id="CUG89915.1"/>
    </source>
</evidence>
<dbReference type="PANTHER" id="PTHR10783">
    <property type="entry name" value="XENOTROPIC AND POLYTROPIC RETROVIRUS RECEPTOR 1-RELATED"/>
    <property type="match status" value="1"/>
</dbReference>
<name>A0A0S4JIM2_BODSA</name>
<dbReference type="EMBL" id="CYKH01001779">
    <property type="protein sequence ID" value="CUG89915.1"/>
    <property type="molecule type" value="Genomic_DNA"/>
</dbReference>
<evidence type="ECO:0000313" key="9">
    <source>
        <dbReference type="Proteomes" id="UP000051952"/>
    </source>
</evidence>
<feature type="transmembrane region" description="Helical" evidence="6">
    <location>
        <begin position="582"/>
        <end position="601"/>
    </location>
</feature>
<evidence type="ECO:0000259" key="7">
    <source>
        <dbReference type="PROSITE" id="PS51380"/>
    </source>
</evidence>
<feature type="region of interest" description="Disordered" evidence="5">
    <location>
        <begin position="1084"/>
        <end position="1104"/>
    </location>
</feature>
<dbReference type="Proteomes" id="UP000051952">
    <property type="component" value="Unassembled WGS sequence"/>
</dbReference>
<dbReference type="GO" id="GO:0016036">
    <property type="term" value="P:cellular response to phosphate starvation"/>
    <property type="evidence" value="ECO:0007669"/>
    <property type="project" value="TreeGrafter"/>
</dbReference>
<protein>
    <recommendedName>
        <fullName evidence="7">EXS domain-containing protein</fullName>
    </recommendedName>
</protein>
<feature type="compositionally biased region" description="Basic and acidic residues" evidence="5">
    <location>
        <begin position="1145"/>
        <end position="1157"/>
    </location>
</feature>
<evidence type="ECO:0000256" key="1">
    <source>
        <dbReference type="ARBA" id="ARBA00004141"/>
    </source>
</evidence>
<dbReference type="OrthoDB" id="9970435at2759"/>
<feature type="transmembrane region" description="Helical" evidence="6">
    <location>
        <begin position="497"/>
        <end position="515"/>
    </location>
</feature>
<reference evidence="9" key="1">
    <citation type="submission" date="2015-09" db="EMBL/GenBank/DDBJ databases">
        <authorList>
            <consortium name="Pathogen Informatics"/>
        </authorList>
    </citation>
    <scope>NUCLEOTIDE SEQUENCE [LARGE SCALE GENOMIC DNA]</scope>
    <source>
        <strain evidence="9">Lake Konstanz</strain>
    </source>
</reference>
<dbReference type="GO" id="GO:0005886">
    <property type="term" value="C:plasma membrane"/>
    <property type="evidence" value="ECO:0007669"/>
    <property type="project" value="TreeGrafter"/>
</dbReference>
<keyword evidence="2 6" id="KW-0812">Transmembrane</keyword>
<feature type="transmembrane region" description="Helical" evidence="6">
    <location>
        <begin position="405"/>
        <end position="430"/>
    </location>
</feature>
<sequence>MSAAAAPHTSSSNSSAAGPAGAAGPDSVILQIWVIPDTREHYVPYAVLLSDITKLVNLVPEVQQISKNQFLMRRDKSHHRRGGAAETFDASLNQTFSGTQMSRTFAAFENDEELGEHTFNDLAMTMQTRRDKALEEISRSGFQEPGSPGLASPGGFSHHDQRKSLTKHFRLYSEVVLTDELQLYIAYIEYRADRRLIQQNCTGFTPDGMECFPIFDALNTPCLDEDEHRQQAQQQTVHHFAQFLVQTIHDMNHIATSTIRPHVKQVVDFYTKKSRDVAGVTFALSELGSRLDTLHPRQRVKVERLFRRTHFTVKMLQEYCDHNRLIVTKLVEHFVQATHQSTRSVDALDHLVFFSHPHSGPLAMLDRALVKQFADLFCDGNENEALDRIKLDQVSTRKKALTKPLLLLEVGLLAGMMFAFGCACIVLYSYAIDEYKDLKYSDSDLFMFSVSGILILLANLFAIDVVIWEYYEINFVFSLHLNPVKHFGGLQLLRDQLQYALLWVVILFCFVHAALEESIVGTEFLALNNSAAVLIAEVRNAALNQSDVSCSANMSALADQLIASSHPSRFIFYGHTTLYSWVWAYSVFPCLAVLYLVHWFLGRHKENWLSRTLWRILCTPFYPVEFPDFFVCEQLVSLSTTLFEVQFLWCTFNASDVESACRNARGDGYWVLLILPAVWRILQSLRRYHDEPFHRSFYPHLLNATKYLNNCIAYSFYALVNVSKFEDWHAAAKVSILTLFFVTFAGDMIFKCWYELWIEFGVLRWNAKHFLIRDEILLPQWTYYAAVAANVLLRALWIIKYFTEKVWTTGSRWTFPVFAVTEMIRRAVWNVYRVEHDQVSNIESYKVVKFAPTMHHEAPQKALWDVNTDHLKKSMPETLRTIEFFESSKSFFRSLSRQERMKLLKKLADADAILPKAAAAGSAATSAVPAEGGSDGASIIVDGSTTSAAAASSLRMSHEPLSPSPSREPFPAFHLQSSASHHPHHAASSMYHAVPPSSAVSNNRGGIDLIRDPRTGVMKTPFMMFGEMFEEDRARALLLHMDGRSLDVYLNDLVESGDLERGYLDELNDAMLRPQRGASSILQRTTGPLTDSSSSGVAATGVAASDHSIRAPSRSISLVLRRGTLAGESTGIGPVAPTSGATHADVGRSESAISKRD</sequence>
<dbReference type="PANTHER" id="PTHR10783:SF103">
    <property type="entry name" value="SOLUTE CARRIER FAMILY 53 MEMBER 1"/>
    <property type="match status" value="1"/>
</dbReference>
<feature type="region of interest" description="Disordered" evidence="5">
    <location>
        <begin position="1127"/>
        <end position="1157"/>
    </location>
</feature>
<evidence type="ECO:0000256" key="4">
    <source>
        <dbReference type="ARBA" id="ARBA00023136"/>
    </source>
</evidence>
<dbReference type="Pfam" id="PF03124">
    <property type="entry name" value="EXS"/>
    <property type="match status" value="1"/>
</dbReference>
<accession>A0A0S4JIM2</accession>
<feature type="region of interest" description="Disordered" evidence="5">
    <location>
        <begin position="951"/>
        <end position="999"/>
    </location>
</feature>
<dbReference type="PROSITE" id="PS51380">
    <property type="entry name" value="EXS"/>
    <property type="match status" value="1"/>
</dbReference>
<dbReference type="GO" id="GO:0000822">
    <property type="term" value="F:inositol hexakisphosphate binding"/>
    <property type="evidence" value="ECO:0007669"/>
    <property type="project" value="TreeGrafter"/>
</dbReference>
<feature type="transmembrane region" description="Helical" evidence="6">
    <location>
        <begin position="445"/>
        <end position="468"/>
    </location>
</feature>
<organism evidence="8 9">
    <name type="scientific">Bodo saltans</name>
    <name type="common">Flagellated protozoan</name>
    <dbReference type="NCBI Taxonomy" id="75058"/>
    <lineage>
        <taxon>Eukaryota</taxon>
        <taxon>Discoba</taxon>
        <taxon>Euglenozoa</taxon>
        <taxon>Kinetoplastea</taxon>
        <taxon>Metakinetoplastina</taxon>
        <taxon>Eubodonida</taxon>
        <taxon>Bodonidae</taxon>
        <taxon>Bodo</taxon>
    </lineage>
</organism>
<gene>
    <name evidence="8" type="ORF">BSAL_24050</name>
</gene>
<evidence type="ECO:0000256" key="5">
    <source>
        <dbReference type="SAM" id="MobiDB-lite"/>
    </source>
</evidence>
<evidence type="ECO:0000256" key="6">
    <source>
        <dbReference type="SAM" id="Phobius"/>
    </source>
</evidence>
<feature type="region of interest" description="Disordered" evidence="5">
    <location>
        <begin position="1"/>
        <end position="23"/>
    </location>
</feature>
<dbReference type="AlphaFoldDB" id="A0A0S4JIM2"/>
<feature type="compositionally biased region" description="Low complexity" evidence="5">
    <location>
        <begin position="1090"/>
        <end position="1104"/>
    </location>
</feature>
<dbReference type="VEuPathDB" id="TriTrypDB:BSAL_24050"/>
<keyword evidence="4 6" id="KW-0472">Membrane</keyword>
<comment type="subcellular location">
    <subcellularLocation>
        <location evidence="1">Membrane</location>
        <topology evidence="1">Multi-pass membrane protein</topology>
    </subcellularLocation>
</comment>
<proteinExistence type="predicted"/>
<dbReference type="GO" id="GO:0005794">
    <property type="term" value="C:Golgi apparatus"/>
    <property type="evidence" value="ECO:0007669"/>
    <property type="project" value="TreeGrafter"/>
</dbReference>
<feature type="region of interest" description="Disordered" evidence="5">
    <location>
        <begin position="140"/>
        <end position="159"/>
    </location>
</feature>